<organism evidence="1">
    <name type="scientific">Notodromas monacha</name>
    <dbReference type="NCBI Taxonomy" id="399045"/>
    <lineage>
        <taxon>Eukaryota</taxon>
        <taxon>Metazoa</taxon>
        <taxon>Ecdysozoa</taxon>
        <taxon>Arthropoda</taxon>
        <taxon>Crustacea</taxon>
        <taxon>Oligostraca</taxon>
        <taxon>Ostracoda</taxon>
        <taxon>Podocopa</taxon>
        <taxon>Podocopida</taxon>
        <taxon>Cypridocopina</taxon>
        <taxon>Cypridoidea</taxon>
        <taxon>Cyprididae</taxon>
        <taxon>Notodromas</taxon>
    </lineage>
</organism>
<dbReference type="EMBL" id="CAJPEX010004771">
    <property type="protein sequence ID" value="CAG0923230.1"/>
    <property type="molecule type" value="Genomic_DNA"/>
</dbReference>
<name>A0A7R9GJW2_9CRUS</name>
<dbReference type="InterPro" id="IPR036423">
    <property type="entry name" value="SOD-like_Cu/Zn_dom_sf"/>
</dbReference>
<proteinExistence type="predicted"/>
<evidence type="ECO:0000313" key="1">
    <source>
        <dbReference type="EMBL" id="CAD7283078.1"/>
    </source>
</evidence>
<dbReference type="GO" id="GO:0046872">
    <property type="term" value="F:metal ion binding"/>
    <property type="evidence" value="ECO:0007669"/>
    <property type="project" value="InterPro"/>
</dbReference>
<dbReference type="SUPFAM" id="SSF49329">
    <property type="entry name" value="Cu,Zn superoxide dismutase-like"/>
    <property type="match status" value="1"/>
</dbReference>
<dbReference type="EMBL" id="OA886808">
    <property type="protein sequence ID" value="CAD7283078.1"/>
    <property type="molecule type" value="Genomic_DNA"/>
</dbReference>
<accession>A0A7R9GJW2</accession>
<dbReference type="GO" id="GO:0006801">
    <property type="term" value="P:superoxide metabolic process"/>
    <property type="evidence" value="ECO:0007669"/>
    <property type="project" value="InterPro"/>
</dbReference>
<evidence type="ECO:0000313" key="2">
    <source>
        <dbReference type="Proteomes" id="UP000678499"/>
    </source>
</evidence>
<dbReference type="Proteomes" id="UP000678499">
    <property type="component" value="Unassembled WGS sequence"/>
</dbReference>
<sequence length="125" mass="13185">MTGLIRGLRAEQIINFQVRRFGDVSNNCAKQGVVYNPNQMHTGGFLILETEAGEEGILSLNHSAPSVRASLWGPGRLSIINRSLRIATGAENATGTILACGFITEVAPIANTINAASAPGVIPEK</sequence>
<protein>
    <recommendedName>
        <fullName evidence="3">Superoxide dismutase</fullName>
    </recommendedName>
</protein>
<dbReference type="Gene3D" id="2.60.40.200">
    <property type="entry name" value="Superoxide dismutase, copper/zinc binding domain"/>
    <property type="match status" value="1"/>
</dbReference>
<reference evidence="1" key="1">
    <citation type="submission" date="2020-11" db="EMBL/GenBank/DDBJ databases">
        <authorList>
            <person name="Tran Van P."/>
        </authorList>
    </citation>
    <scope>NUCLEOTIDE SEQUENCE</scope>
</reference>
<gene>
    <name evidence="1" type="ORF">NMOB1V02_LOCUS10696</name>
</gene>
<keyword evidence="2" id="KW-1185">Reference proteome</keyword>
<evidence type="ECO:0008006" key="3">
    <source>
        <dbReference type="Google" id="ProtNLM"/>
    </source>
</evidence>
<dbReference type="AlphaFoldDB" id="A0A7R9GJW2"/>